<gene>
    <name evidence="2" type="ORF">DENOEST_2162</name>
</gene>
<accession>A0A6S6XY94</accession>
<protein>
    <recommendedName>
        <fullName evidence="1">DUF4224 domain-containing protein</fullName>
    </recommendedName>
</protein>
<feature type="domain" description="DUF4224" evidence="1">
    <location>
        <begin position="2"/>
        <end position="44"/>
    </location>
</feature>
<name>A0A6S6XY94_9PROT</name>
<sequence length="68" mass="7862">MFLSTLHLRELTGLQRPSSIRRWLDEQRIPYLVGADGWPRVLHSVIAERMGGVIVPQPPEPRLRLRHG</sequence>
<dbReference type="Pfam" id="PF13986">
    <property type="entry name" value="DUF4224"/>
    <property type="match status" value="1"/>
</dbReference>
<evidence type="ECO:0000313" key="3">
    <source>
        <dbReference type="Proteomes" id="UP000515733"/>
    </source>
</evidence>
<dbReference type="Proteomes" id="UP000515733">
    <property type="component" value="Chromosome"/>
</dbReference>
<reference evidence="2 3" key="1">
    <citation type="submission" date="2020-03" db="EMBL/GenBank/DDBJ databases">
        <authorList>
            <consortium name="Genoscope - CEA"/>
            <person name="William W."/>
        </authorList>
    </citation>
    <scope>NUCLEOTIDE SEQUENCE [LARGE SCALE GENOMIC DNA]</scope>
    <source>
        <strain evidence="3">DSM 16959</strain>
    </source>
</reference>
<dbReference type="EMBL" id="LR778301">
    <property type="protein sequence ID" value="CAB1369327.1"/>
    <property type="molecule type" value="Genomic_DNA"/>
</dbReference>
<evidence type="ECO:0000313" key="2">
    <source>
        <dbReference type="EMBL" id="CAB1369327.1"/>
    </source>
</evidence>
<evidence type="ECO:0000259" key="1">
    <source>
        <dbReference type="Pfam" id="PF13986"/>
    </source>
</evidence>
<organism evidence="2 3">
    <name type="scientific">Denitratisoma oestradiolicum</name>
    <dbReference type="NCBI Taxonomy" id="311182"/>
    <lineage>
        <taxon>Bacteria</taxon>
        <taxon>Pseudomonadati</taxon>
        <taxon>Pseudomonadota</taxon>
        <taxon>Betaproteobacteria</taxon>
        <taxon>Nitrosomonadales</taxon>
        <taxon>Sterolibacteriaceae</taxon>
        <taxon>Denitratisoma</taxon>
    </lineage>
</organism>
<proteinExistence type="predicted"/>
<dbReference type="RefSeq" id="WP_170228203.1">
    <property type="nucleotide sequence ID" value="NZ_LR778301.1"/>
</dbReference>
<dbReference type="InterPro" id="IPR025319">
    <property type="entry name" value="DUF4224"/>
</dbReference>
<dbReference type="AlphaFoldDB" id="A0A6S6XY94"/>
<dbReference type="KEGG" id="doe:DENOEST_2162"/>
<keyword evidence="3" id="KW-1185">Reference proteome</keyword>